<dbReference type="EMBL" id="JAYKXH010000021">
    <property type="protein sequence ID" value="KAK7130304.1"/>
    <property type="molecule type" value="Genomic_DNA"/>
</dbReference>
<dbReference type="GO" id="GO:0007346">
    <property type="term" value="P:regulation of mitotic cell cycle"/>
    <property type="evidence" value="ECO:0007669"/>
    <property type="project" value="InterPro"/>
</dbReference>
<dbReference type="InterPro" id="IPR029841">
    <property type="entry name" value="CDKN1A"/>
</dbReference>
<dbReference type="InterPro" id="IPR044898">
    <property type="entry name" value="CDI_dom_sf"/>
</dbReference>
<sequence length="173" mass="19606">MSVTPAACDVGLLDRQEEDFKPQAAVIRRNLFGPVDHQQLQQDFQRLFCMSVENAKQRWNFDFQRDQPVPGCLEWEKLRCQDVPAFYHSCVVRPGMAKQVVEAAAGGGSCACSSPAKATEKYLELWTRGTLRGTKPEKRKAGLLGVKRRQANITDFFRVSKRRFLHHKASPGQ</sequence>
<dbReference type="GO" id="GO:0004861">
    <property type="term" value="F:cyclin-dependent protein serine/threonine kinase inhibitor activity"/>
    <property type="evidence" value="ECO:0007669"/>
    <property type="project" value="InterPro"/>
</dbReference>
<name>A0AAN9CHM6_9TELE</name>
<dbReference type="PANTHER" id="PTHR46778">
    <property type="entry name" value="CYCLIN-DEPENDENT KINASE INHIBITOR 1-RELATED"/>
    <property type="match status" value="1"/>
</dbReference>
<dbReference type="GO" id="GO:0005634">
    <property type="term" value="C:nucleus"/>
    <property type="evidence" value="ECO:0007669"/>
    <property type="project" value="InterPro"/>
</dbReference>
<gene>
    <name evidence="4" type="ORF">R3I93_019816</name>
</gene>
<keyword evidence="2" id="KW-0649">Protein kinase inhibitor</keyword>
<dbReference type="Proteomes" id="UP001364617">
    <property type="component" value="Unassembled WGS sequence"/>
</dbReference>
<organism evidence="4 5">
    <name type="scientific">Phoxinus phoxinus</name>
    <name type="common">Eurasian minnow</name>
    <dbReference type="NCBI Taxonomy" id="58324"/>
    <lineage>
        <taxon>Eukaryota</taxon>
        <taxon>Metazoa</taxon>
        <taxon>Chordata</taxon>
        <taxon>Craniata</taxon>
        <taxon>Vertebrata</taxon>
        <taxon>Euteleostomi</taxon>
        <taxon>Actinopterygii</taxon>
        <taxon>Neopterygii</taxon>
        <taxon>Teleostei</taxon>
        <taxon>Ostariophysi</taxon>
        <taxon>Cypriniformes</taxon>
        <taxon>Leuciscidae</taxon>
        <taxon>Phoxininae</taxon>
        <taxon>Phoxinus</taxon>
    </lineage>
</organism>
<keyword evidence="5" id="KW-1185">Reference proteome</keyword>
<comment type="similarity">
    <text evidence="1">Belongs to the CDI family.</text>
</comment>
<protein>
    <recommendedName>
        <fullName evidence="3">Cyclin-dependent kinase inhibitor domain-containing protein</fullName>
    </recommendedName>
</protein>
<proteinExistence type="inferred from homology"/>
<evidence type="ECO:0000259" key="3">
    <source>
        <dbReference type="Pfam" id="PF02234"/>
    </source>
</evidence>
<dbReference type="PANTHER" id="PTHR46778:SF2">
    <property type="entry name" value="CYCLIN-DEPENDENT KINASE INHIBITOR DOMAIN-CONTAINING PROTEIN"/>
    <property type="match status" value="1"/>
</dbReference>
<dbReference type="GO" id="GO:0072331">
    <property type="term" value="P:signal transduction by p53 class mediator"/>
    <property type="evidence" value="ECO:0007669"/>
    <property type="project" value="InterPro"/>
</dbReference>
<dbReference type="Gene3D" id="4.10.365.10">
    <property type="entry name" value="p27"/>
    <property type="match status" value="1"/>
</dbReference>
<evidence type="ECO:0000313" key="5">
    <source>
        <dbReference type="Proteomes" id="UP001364617"/>
    </source>
</evidence>
<evidence type="ECO:0000256" key="2">
    <source>
        <dbReference type="ARBA" id="ARBA00023013"/>
    </source>
</evidence>
<evidence type="ECO:0000256" key="1">
    <source>
        <dbReference type="ARBA" id="ARBA00006726"/>
    </source>
</evidence>
<evidence type="ECO:0000313" key="4">
    <source>
        <dbReference type="EMBL" id="KAK7130304.1"/>
    </source>
</evidence>
<feature type="domain" description="Cyclin-dependent kinase inhibitor" evidence="3">
    <location>
        <begin position="30"/>
        <end position="78"/>
    </location>
</feature>
<accession>A0AAN9CHM6</accession>
<dbReference type="InterPro" id="IPR003175">
    <property type="entry name" value="CDI_dom"/>
</dbReference>
<dbReference type="AlphaFoldDB" id="A0AAN9CHM6"/>
<reference evidence="4 5" key="1">
    <citation type="submission" date="2024-02" db="EMBL/GenBank/DDBJ databases">
        <title>Chromosome-level genome assembly of the Eurasian Minnow (Phoxinus phoxinus).</title>
        <authorList>
            <person name="Oriowo T.O."/>
            <person name="Martin S."/>
            <person name="Stange M."/>
            <person name="Chrysostomakis Y."/>
            <person name="Brown T."/>
            <person name="Winkler S."/>
            <person name="Kukowka S."/>
            <person name="Myers E.W."/>
            <person name="Bohne A."/>
        </authorList>
    </citation>
    <scope>NUCLEOTIDE SEQUENCE [LARGE SCALE GENOMIC DNA]</scope>
    <source>
        <strain evidence="4">ZFMK-TIS-60720</strain>
        <tissue evidence="4">Whole Organism</tissue>
    </source>
</reference>
<dbReference type="Pfam" id="PF02234">
    <property type="entry name" value="CDI"/>
    <property type="match status" value="1"/>
</dbReference>
<comment type="caution">
    <text evidence="4">The sequence shown here is derived from an EMBL/GenBank/DDBJ whole genome shotgun (WGS) entry which is preliminary data.</text>
</comment>